<dbReference type="RefSeq" id="WP_193737224.1">
    <property type="nucleotide sequence ID" value="NZ_CP063304.1"/>
</dbReference>
<dbReference type="Proteomes" id="UP000593601">
    <property type="component" value="Chromosome"/>
</dbReference>
<evidence type="ECO:0000313" key="10">
    <source>
        <dbReference type="EMBL" id="QOV20910.1"/>
    </source>
</evidence>
<evidence type="ECO:0000313" key="11">
    <source>
        <dbReference type="Proteomes" id="UP000593601"/>
    </source>
</evidence>
<keyword evidence="11" id="KW-1185">Reference proteome</keyword>
<comment type="pathway">
    <text evidence="2 9">Cofactor biosynthesis; adenosylcobalamin biosynthesis.</text>
</comment>
<evidence type="ECO:0000256" key="5">
    <source>
        <dbReference type="ARBA" id="ARBA00022573"/>
    </source>
</evidence>
<feature type="transmembrane region" description="Helical" evidence="9">
    <location>
        <begin position="158"/>
        <end position="176"/>
    </location>
</feature>
<dbReference type="GO" id="GO:0009236">
    <property type="term" value="P:cobalamin biosynthetic process"/>
    <property type="evidence" value="ECO:0007669"/>
    <property type="project" value="UniProtKB-UniRule"/>
</dbReference>
<dbReference type="Pfam" id="PF03186">
    <property type="entry name" value="CobD_Cbib"/>
    <property type="match status" value="1"/>
</dbReference>
<dbReference type="InterPro" id="IPR004485">
    <property type="entry name" value="Cobalamin_biosynth_CobD/CbiB"/>
</dbReference>
<dbReference type="GO" id="GO:0005886">
    <property type="term" value="C:plasma membrane"/>
    <property type="evidence" value="ECO:0007669"/>
    <property type="project" value="UniProtKB-SubCell"/>
</dbReference>
<keyword evidence="6 9" id="KW-0812">Transmembrane</keyword>
<dbReference type="KEGG" id="bliq:INP51_03195"/>
<evidence type="ECO:0000256" key="8">
    <source>
        <dbReference type="ARBA" id="ARBA00023136"/>
    </source>
</evidence>
<dbReference type="UniPathway" id="UPA00148"/>
<protein>
    <recommendedName>
        <fullName evidence="9">Cobalamin biosynthesis protein CobD</fullName>
    </recommendedName>
</protein>
<evidence type="ECO:0000256" key="4">
    <source>
        <dbReference type="ARBA" id="ARBA00022475"/>
    </source>
</evidence>
<accession>A0A7M2RNH9</accession>
<evidence type="ECO:0000256" key="6">
    <source>
        <dbReference type="ARBA" id="ARBA00022692"/>
    </source>
</evidence>
<evidence type="ECO:0000256" key="2">
    <source>
        <dbReference type="ARBA" id="ARBA00004953"/>
    </source>
</evidence>
<comment type="caution">
    <text evidence="9">Lacks conserved residue(s) required for the propagation of feature annotation.</text>
</comment>
<dbReference type="NCBIfam" id="TIGR00380">
    <property type="entry name" value="cobal_cbiB"/>
    <property type="match status" value="1"/>
</dbReference>
<organism evidence="10 11">
    <name type="scientific">Blautia liquoris</name>
    <dbReference type="NCBI Taxonomy" id="2779518"/>
    <lineage>
        <taxon>Bacteria</taxon>
        <taxon>Bacillati</taxon>
        <taxon>Bacillota</taxon>
        <taxon>Clostridia</taxon>
        <taxon>Lachnospirales</taxon>
        <taxon>Lachnospiraceae</taxon>
        <taxon>Blautia</taxon>
    </lineage>
</organism>
<dbReference type="AlphaFoldDB" id="A0A7M2RNH9"/>
<dbReference type="PANTHER" id="PTHR34308">
    <property type="entry name" value="COBALAMIN BIOSYNTHESIS PROTEIN CBIB"/>
    <property type="match status" value="1"/>
</dbReference>
<keyword evidence="5 9" id="KW-0169">Cobalamin biosynthesis</keyword>
<feature type="transmembrane region" description="Helical" evidence="9">
    <location>
        <begin position="298"/>
        <end position="320"/>
    </location>
</feature>
<evidence type="ECO:0000256" key="3">
    <source>
        <dbReference type="ARBA" id="ARBA00006263"/>
    </source>
</evidence>
<evidence type="ECO:0000256" key="1">
    <source>
        <dbReference type="ARBA" id="ARBA00004651"/>
    </source>
</evidence>
<gene>
    <name evidence="9 10" type="primary">cobD</name>
    <name evidence="10" type="ORF">INP51_03195</name>
</gene>
<evidence type="ECO:0000256" key="9">
    <source>
        <dbReference type="HAMAP-Rule" id="MF_00024"/>
    </source>
</evidence>
<proteinExistence type="inferred from homology"/>
<dbReference type="PANTHER" id="PTHR34308:SF1">
    <property type="entry name" value="COBALAMIN BIOSYNTHESIS PROTEIN CBIB"/>
    <property type="match status" value="1"/>
</dbReference>
<name>A0A7M2RNH9_9FIRM</name>
<dbReference type="GO" id="GO:0015420">
    <property type="term" value="F:ABC-type vitamin B12 transporter activity"/>
    <property type="evidence" value="ECO:0007669"/>
    <property type="project" value="UniProtKB-UniRule"/>
</dbReference>
<comment type="function">
    <text evidence="9">Converts cobyric acid to cobinamide by the addition of aminopropanol on the F carboxylic group.</text>
</comment>
<evidence type="ECO:0000256" key="7">
    <source>
        <dbReference type="ARBA" id="ARBA00022989"/>
    </source>
</evidence>
<comment type="similarity">
    <text evidence="3 9">Belongs to the CobD/CbiB family.</text>
</comment>
<dbReference type="EMBL" id="CP063304">
    <property type="protein sequence ID" value="QOV20910.1"/>
    <property type="molecule type" value="Genomic_DNA"/>
</dbReference>
<dbReference type="GO" id="GO:0048472">
    <property type="term" value="F:threonine-phosphate decarboxylase activity"/>
    <property type="evidence" value="ECO:0007669"/>
    <property type="project" value="InterPro"/>
</dbReference>
<keyword evidence="8 9" id="KW-0472">Membrane</keyword>
<comment type="subcellular location">
    <subcellularLocation>
        <location evidence="1 9">Cell membrane</location>
        <topology evidence="1 9">Multi-pass membrane protein</topology>
    </subcellularLocation>
</comment>
<dbReference type="HAMAP" id="MF_00024">
    <property type="entry name" value="CobD_CbiB"/>
    <property type="match status" value="1"/>
</dbReference>
<reference evidence="10 11" key="1">
    <citation type="submission" date="2020-10" db="EMBL/GenBank/DDBJ databases">
        <title>Blautia liquoris sp.nov., isolated from the mud in a fermentation cellar used for the production of Chinese strong-flavoured liquor.</title>
        <authorList>
            <person name="Lu L."/>
        </authorList>
    </citation>
    <scope>NUCLEOTIDE SEQUENCE [LARGE SCALE GENOMIC DNA]</scope>
    <source>
        <strain evidence="10 11">LZLJ-3</strain>
    </source>
</reference>
<sequence>MILPAVAAGFLLDLIFGDPHFLYHPIRLIGKLIEKLERFLRAVFPKNKRGERIAGFLLVIFVVGISTALPELILHFFYTKVNIWAYFALETFWCYQLLATKSLKVESMKVYDKLKNGTLTEARQAVSMIVGRDTDALDREGVTKAAVETVAENTADGIIAPLIFMMIAGAAGGFFYKSINTMDSMVAYKNDKYRYFGTPAAKLDDVANFLPSRIGGLLMIAASYLLGMNGKQAKKIFFRDRKKHSSPNSAQTESVMAGALGVQLAGNAIYFGKMVEKPALGDPLCAVNPEDIVKACRLLYATAALALVLTGIIRLLVLLIF</sequence>
<keyword evidence="4 9" id="KW-1003">Cell membrane</keyword>
<keyword evidence="7 9" id="KW-1133">Transmembrane helix</keyword>
<feature type="transmembrane region" description="Helical" evidence="9">
    <location>
        <begin position="53"/>
        <end position="74"/>
    </location>
</feature>